<dbReference type="AlphaFoldDB" id="A0A0A9CAC3"/>
<reference evidence="2" key="1">
    <citation type="submission" date="2014-09" db="EMBL/GenBank/DDBJ databases">
        <authorList>
            <person name="Magalhaes I.L.F."/>
            <person name="Oliveira U."/>
            <person name="Santos F.R."/>
            <person name="Vidigal T.H.D.A."/>
            <person name="Brescovit A.D."/>
            <person name="Santos A.J."/>
        </authorList>
    </citation>
    <scope>NUCLEOTIDE SEQUENCE</scope>
    <source>
        <tissue evidence="2">Shoot tissue taken approximately 20 cm above the soil surface</tissue>
    </source>
</reference>
<evidence type="ECO:0000313" key="2">
    <source>
        <dbReference type="EMBL" id="JAD71408.1"/>
    </source>
</evidence>
<protein>
    <submittedName>
        <fullName evidence="2">Uncharacterized protein</fullName>
    </submittedName>
</protein>
<dbReference type="EMBL" id="GBRH01226487">
    <property type="protein sequence ID" value="JAD71408.1"/>
    <property type="molecule type" value="Transcribed_RNA"/>
</dbReference>
<reference evidence="2" key="2">
    <citation type="journal article" date="2015" name="Data Brief">
        <title>Shoot transcriptome of the giant reed, Arundo donax.</title>
        <authorList>
            <person name="Barrero R.A."/>
            <person name="Guerrero F.D."/>
            <person name="Moolhuijzen P."/>
            <person name="Goolsby J.A."/>
            <person name="Tidwell J."/>
            <person name="Bellgard S.E."/>
            <person name="Bellgard M.I."/>
        </authorList>
    </citation>
    <scope>NUCLEOTIDE SEQUENCE</scope>
    <source>
        <tissue evidence="2">Shoot tissue taken approximately 20 cm above the soil surface</tissue>
    </source>
</reference>
<accession>A0A0A9CAC3</accession>
<evidence type="ECO:0000256" key="1">
    <source>
        <dbReference type="SAM" id="MobiDB-lite"/>
    </source>
</evidence>
<feature type="compositionally biased region" description="Basic and acidic residues" evidence="1">
    <location>
        <begin position="35"/>
        <end position="51"/>
    </location>
</feature>
<proteinExistence type="predicted"/>
<organism evidence="2">
    <name type="scientific">Arundo donax</name>
    <name type="common">Giant reed</name>
    <name type="synonym">Donax arundinaceus</name>
    <dbReference type="NCBI Taxonomy" id="35708"/>
    <lineage>
        <taxon>Eukaryota</taxon>
        <taxon>Viridiplantae</taxon>
        <taxon>Streptophyta</taxon>
        <taxon>Embryophyta</taxon>
        <taxon>Tracheophyta</taxon>
        <taxon>Spermatophyta</taxon>
        <taxon>Magnoliopsida</taxon>
        <taxon>Liliopsida</taxon>
        <taxon>Poales</taxon>
        <taxon>Poaceae</taxon>
        <taxon>PACMAD clade</taxon>
        <taxon>Arundinoideae</taxon>
        <taxon>Arundineae</taxon>
        <taxon>Arundo</taxon>
    </lineage>
</organism>
<sequence>MDGNGANRYDESMAPAKARRPRRRSSLTGVRRRRADTACRGRKTRGGDLRRAHGGGVPFVARSGRRTLPLHT</sequence>
<feature type="region of interest" description="Disordered" evidence="1">
    <location>
        <begin position="1"/>
        <end position="72"/>
    </location>
</feature>
<name>A0A0A9CAC3_ARUDO</name>
<feature type="compositionally biased region" description="Basic residues" evidence="1">
    <location>
        <begin position="17"/>
        <end position="34"/>
    </location>
</feature>